<proteinExistence type="predicted"/>
<gene>
    <name evidence="1" type="ORF">MM415B01979_0004</name>
</gene>
<dbReference type="EMBL" id="MT141186">
    <property type="protein sequence ID" value="QJA55858.1"/>
    <property type="molecule type" value="Genomic_DNA"/>
</dbReference>
<sequence length="234" mass="26029">MTLAAAITMVLNRVNLSTSNTAYRDRARDYLSFVLGEVTPSVPWWWLDRITTFNTVASTRTYKPISGNVGAWYSFVDDTNGRLLSIIGSDEVDALDPEQDDTGTVEAVCLEGLDATTGYPVIALYRIPNAVISVRVRYRIDLGAFASTQDGSELLTLGVPRVIENVLIHGATGLYLEDEGDETLSVREFDRQQRCLDVARRQQSQVQGNRRYIPRRSYGEAIILRFGTDTVTAP</sequence>
<name>A0A6M3IF95_9ZZZZ</name>
<evidence type="ECO:0000313" key="1">
    <source>
        <dbReference type="EMBL" id="QJA55858.1"/>
    </source>
</evidence>
<protein>
    <submittedName>
        <fullName evidence="1">Uncharacterized protein</fullName>
    </submittedName>
</protein>
<reference evidence="1" key="1">
    <citation type="submission" date="2020-03" db="EMBL/GenBank/DDBJ databases">
        <title>The deep terrestrial virosphere.</title>
        <authorList>
            <person name="Holmfeldt K."/>
            <person name="Nilsson E."/>
            <person name="Simone D."/>
            <person name="Lopez-Fernandez M."/>
            <person name="Wu X."/>
            <person name="de Brujin I."/>
            <person name="Lundin D."/>
            <person name="Andersson A."/>
            <person name="Bertilsson S."/>
            <person name="Dopson M."/>
        </authorList>
    </citation>
    <scope>NUCLEOTIDE SEQUENCE</scope>
    <source>
        <strain evidence="1">MM415B01979</strain>
    </source>
</reference>
<organism evidence="1">
    <name type="scientific">viral metagenome</name>
    <dbReference type="NCBI Taxonomy" id="1070528"/>
    <lineage>
        <taxon>unclassified sequences</taxon>
        <taxon>metagenomes</taxon>
        <taxon>organismal metagenomes</taxon>
    </lineage>
</organism>
<dbReference type="AlphaFoldDB" id="A0A6M3IF95"/>
<accession>A0A6M3IF95</accession>